<keyword evidence="4" id="KW-1185">Reference proteome</keyword>
<evidence type="ECO:0000313" key="3">
    <source>
        <dbReference type="EMBL" id="MCI58881.1"/>
    </source>
</evidence>
<accession>A0A392TCL7</accession>
<dbReference type="Proteomes" id="UP000265520">
    <property type="component" value="Unassembled WGS sequence"/>
</dbReference>
<dbReference type="EMBL" id="LXQA010553340">
    <property type="protein sequence ID" value="MCI58881.1"/>
    <property type="molecule type" value="Genomic_DNA"/>
</dbReference>
<reference evidence="3 4" key="1">
    <citation type="journal article" date="2018" name="Front. Plant Sci.">
        <title>Red Clover (Trifolium pratense) and Zigzag Clover (T. medium) - A Picture of Genomic Similarities and Differences.</title>
        <authorList>
            <person name="Dluhosova J."/>
            <person name="Istvanek J."/>
            <person name="Nedelnik J."/>
            <person name="Repkova J."/>
        </authorList>
    </citation>
    <scope>NUCLEOTIDE SEQUENCE [LARGE SCALE GENOMIC DNA]</scope>
    <source>
        <strain evidence="4">cv. 10/8</strain>
        <tissue evidence="3">Leaf</tissue>
    </source>
</reference>
<evidence type="ECO:0000313" key="4">
    <source>
        <dbReference type="Proteomes" id="UP000265520"/>
    </source>
</evidence>
<feature type="compositionally biased region" description="Polar residues" evidence="1">
    <location>
        <begin position="33"/>
        <end position="43"/>
    </location>
</feature>
<evidence type="ECO:0000259" key="2">
    <source>
        <dbReference type="Pfam" id="PF14383"/>
    </source>
</evidence>
<proteinExistence type="predicted"/>
<evidence type="ECO:0000256" key="1">
    <source>
        <dbReference type="SAM" id="MobiDB-lite"/>
    </source>
</evidence>
<sequence length="49" mass="5084">MSTAAAVTPPPPIVARLMGLESMGDIPFGSKPGSLSRSKSMNSMDYLGE</sequence>
<dbReference type="PANTHER" id="PTHR35499:SF1">
    <property type="entry name" value="DUF3741 DOMAIN-CONTAINING PROTEIN"/>
    <property type="match status" value="1"/>
</dbReference>
<protein>
    <recommendedName>
        <fullName evidence="2">DUF3741 domain-containing protein</fullName>
    </recommendedName>
</protein>
<dbReference type="Pfam" id="PF14383">
    <property type="entry name" value="VARLMGL"/>
    <property type="match status" value="1"/>
</dbReference>
<comment type="caution">
    <text evidence="3">The sequence shown here is derived from an EMBL/GenBank/DDBJ whole genome shotgun (WGS) entry which is preliminary data.</text>
</comment>
<feature type="region of interest" description="Disordered" evidence="1">
    <location>
        <begin position="26"/>
        <end position="49"/>
    </location>
</feature>
<dbReference type="AlphaFoldDB" id="A0A392TCL7"/>
<feature type="domain" description="DUF3741" evidence="2">
    <location>
        <begin position="8"/>
        <end position="23"/>
    </location>
</feature>
<dbReference type="InterPro" id="IPR032795">
    <property type="entry name" value="DUF3741-assoc"/>
</dbReference>
<organism evidence="3 4">
    <name type="scientific">Trifolium medium</name>
    <dbReference type="NCBI Taxonomy" id="97028"/>
    <lineage>
        <taxon>Eukaryota</taxon>
        <taxon>Viridiplantae</taxon>
        <taxon>Streptophyta</taxon>
        <taxon>Embryophyta</taxon>
        <taxon>Tracheophyta</taxon>
        <taxon>Spermatophyta</taxon>
        <taxon>Magnoliopsida</taxon>
        <taxon>eudicotyledons</taxon>
        <taxon>Gunneridae</taxon>
        <taxon>Pentapetalae</taxon>
        <taxon>rosids</taxon>
        <taxon>fabids</taxon>
        <taxon>Fabales</taxon>
        <taxon>Fabaceae</taxon>
        <taxon>Papilionoideae</taxon>
        <taxon>50 kb inversion clade</taxon>
        <taxon>NPAAA clade</taxon>
        <taxon>Hologalegina</taxon>
        <taxon>IRL clade</taxon>
        <taxon>Trifolieae</taxon>
        <taxon>Trifolium</taxon>
    </lineage>
</organism>
<feature type="non-terminal residue" evidence="3">
    <location>
        <position position="49"/>
    </location>
</feature>
<dbReference type="PANTHER" id="PTHR35499">
    <property type="entry name" value="OS05G0128300 PROTEIN"/>
    <property type="match status" value="1"/>
</dbReference>
<name>A0A392TCL7_9FABA</name>